<dbReference type="SUPFAM" id="SSF63520">
    <property type="entry name" value="PTS-regulatory domain, PRD"/>
    <property type="match status" value="1"/>
</dbReference>
<evidence type="ECO:0000259" key="6">
    <source>
        <dbReference type="PROSITE" id="PS51099"/>
    </source>
</evidence>
<gene>
    <name evidence="8" type="ORF">SAMN02745217_02820</name>
</gene>
<evidence type="ECO:0000256" key="2">
    <source>
        <dbReference type="ARBA" id="ARBA00022737"/>
    </source>
</evidence>
<dbReference type="InterPro" id="IPR036095">
    <property type="entry name" value="PTS_EIIB-like_sf"/>
</dbReference>
<evidence type="ECO:0000256" key="3">
    <source>
        <dbReference type="ARBA" id="ARBA00023015"/>
    </source>
</evidence>
<dbReference type="PANTHER" id="PTHR30185:SF18">
    <property type="entry name" value="TRANSCRIPTIONAL REGULATOR MTLR"/>
    <property type="match status" value="1"/>
</dbReference>
<proteinExistence type="predicted"/>
<dbReference type="PANTHER" id="PTHR30185">
    <property type="entry name" value="CRYPTIC BETA-GLUCOSIDE BGL OPERON ANTITERMINATOR"/>
    <property type="match status" value="1"/>
</dbReference>
<dbReference type="EMBL" id="FRFD01000008">
    <property type="protein sequence ID" value="SHO50616.1"/>
    <property type="molecule type" value="Genomic_DNA"/>
</dbReference>
<dbReference type="Gene3D" id="3.40.50.2300">
    <property type="match status" value="1"/>
</dbReference>
<evidence type="ECO:0000313" key="9">
    <source>
        <dbReference type="Proteomes" id="UP000184612"/>
    </source>
</evidence>
<dbReference type="SUPFAM" id="SSF52794">
    <property type="entry name" value="PTS system IIB component-like"/>
    <property type="match status" value="1"/>
</dbReference>
<name>A0A1M7YDG4_9FIRM</name>
<accession>A0A1M7YDG4</accession>
<evidence type="ECO:0000256" key="1">
    <source>
        <dbReference type="ARBA" id="ARBA00022679"/>
    </source>
</evidence>
<dbReference type="Proteomes" id="UP000184612">
    <property type="component" value="Unassembled WGS sequence"/>
</dbReference>
<dbReference type="PROSITE" id="PS51094">
    <property type="entry name" value="PTS_EIIA_TYPE_2"/>
    <property type="match status" value="1"/>
</dbReference>
<dbReference type="InterPro" id="IPR016152">
    <property type="entry name" value="PTrfase/Anion_transptr"/>
</dbReference>
<feature type="domain" description="PTS EIIA type-2" evidence="5">
    <location>
        <begin position="547"/>
        <end position="675"/>
    </location>
</feature>
<dbReference type="CDD" id="cd00133">
    <property type="entry name" value="PTS_IIB"/>
    <property type="match status" value="1"/>
</dbReference>
<keyword evidence="3" id="KW-0805">Transcription regulation</keyword>
<dbReference type="AlphaFoldDB" id="A0A1M7YDG4"/>
<dbReference type="Pfam" id="PF00874">
    <property type="entry name" value="PRD"/>
    <property type="match status" value="1"/>
</dbReference>
<dbReference type="GO" id="GO:0006355">
    <property type="term" value="P:regulation of DNA-templated transcription"/>
    <property type="evidence" value="ECO:0007669"/>
    <property type="project" value="InterPro"/>
</dbReference>
<keyword evidence="9" id="KW-1185">Reference proteome</keyword>
<dbReference type="RefSeq" id="WP_084558664.1">
    <property type="nucleotide sequence ID" value="NZ_FRFD01000008.1"/>
</dbReference>
<dbReference type="GO" id="GO:0009401">
    <property type="term" value="P:phosphoenolpyruvate-dependent sugar phosphotransferase system"/>
    <property type="evidence" value="ECO:0007669"/>
    <property type="project" value="InterPro"/>
</dbReference>
<keyword evidence="1" id="KW-0808">Transferase</keyword>
<dbReference type="OrthoDB" id="3175596at2"/>
<dbReference type="PROSITE" id="PS51372">
    <property type="entry name" value="PRD_2"/>
    <property type="match status" value="1"/>
</dbReference>
<evidence type="ECO:0000259" key="7">
    <source>
        <dbReference type="PROSITE" id="PS51372"/>
    </source>
</evidence>
<dbReference type="STRING" id="1121345.SAMN02745217_02820"/>
<dbReference type="InterPro" id="IPR011608">
    <property type="entry name" value="PRD"/>
</dbReference>
<dbReference type="InterPro" id="IPR036634">
    <property type="entry name" value="PRD_sf"/>
</dbReference>
<feature type="domain" description="PTS EIIB type-2" evidence="6">
    <location>
        <begin position="412"/>
        <end position="503"/>
    </location>
</feature>
<dbReference type="Pfam" id="PF02302">
    <property type="entry name" value="PTS_IIB"/>
    <property type="match status" value="1"/>
</dbReference>
<organism evidence="8 9">
    <name type="scientific">Anaerocolumna xylanovorans DSM 12503</name>
    <dbReference type="NCBI Taxonomy" id="1121345"/>
    <lineage>
        <taxon>Bacteria</taxon>
        <taxon>Bacillati</taxon>
        <taxon>Bacillota</taxon>
        <taxon>Clostridia</taxon>
        <taxon>Lachnospirales</taxon>
        <taxon>Lachnospiraceae</taxon>
        <taxon>Anaerocolumna</taxon>
    </lineage>
</organism>
<feature type="domain" description="PRD" evidence="7">
    <location>
        <begin position="297"/>
        <end position="404"/>
    </location>
</feature>
<sequence>MVELKSRSAYILKCAVENEKGISVMDILERLNITKRTFYYDLQKVIEWLEENDFGKVDIKSQVLRVYSDRMDDLRREMGKNTDYFFSIGERRTLEMLFITLSSAAVTIEKMQMFLDVSKNTILTDIRKWKEVLETEKLALISTIQAGYYITGEEFAVRKLISRQLQQLENLYPKTIVRDHLQKSLEELTGHDYDYKEIARCLIKQYVKDVDIKLVSEDIEYECMMIMVSWIRSIKGYVFYVNEDEKATLMVTGSYQSLKKSLENLKQYNMEIPENEVYYITTLLLGIKTIEFSSQEAENLFVYRFTALFIRNYERIACTSLTNRERLSNQLRCHIRPLYYRLKYGLQITNPLSEDVKNKYPETYEFTRRALNEITNELSVMITEEELAYLVIYFVSNRHDRNEIDTSFMEKPKILVVCGEGMATSMLIKEQLEEIMGDIFQYELKAASAIREAYLKQYVIIVSTVYIEALKERKNVFFTSAILTSAEKKEIVRYVGEEGALSKYEKVIQDILAVVEKDTIGKVDRDQLYFDLFQIFQGNNNKTRLIKSVKELIVSQAKDYSSWKEVVKEGCGKLAEGKEAEHLYERMLSVLNSKTMNMYEIRKNILLIHCPMQGIPHGRIEIGLIASREPLTFLNDMEGKLFLFLSTIDNYSHFKILKELYDYLDNEDGIRRMLN</sequence>
<dbReference type="InterPro" id="IPR013011">
    <property type="entry name" value="PTS_EIIB_2"/>
</dbReference>
<evidence type="ECO:0000313" key="8">
    <source>
        <dbReference type="EMBL" id="SHO50616.1"/>
    </source>
</evidence>
<evidence type="ECO:0000256" key="4">
    <source>
        <dbReference type="ARBA" id="ARBA00023163"/>
    </source>
</evidence>
<dbReference type="InterPro" id="IPR003501">
    <property type="entry name" value="PTS_EIIB_2/3"/>
</dbReference>
<dbReference type="PROSITE" id="PS51099">
    <property type="entry name" value="PTS_EIIB_TYPE_2"/>
    <property type="match status" value="1"/>
</dbReference>
<dbReference type="GO" id="GO:0008982">
    <property type="term" value="F:protein-N(PI)-phosphohistidine-sugar phosphotransferase activity"/>
    <property type="evidence" value="ECO:0007669"/>
    <property type="project" value="InterPro"/>
</dbReference>
<evidence type="ECO:0000259" key="5">
    <source>
        <dbReference type="PROSITE" id="PS51094"/>
    </source>
</evidence>
<dbReference type="InterPro" id="IPR002178">
    <property type="entry name" value="PTS_EIIA_type-2_dom"/>
</dbReference>
<reference evidence="8 9" key="1">
    <citation type="submission" date="2016-12" db="EMBL/GenBank/DDBJ databases">
        <authorList>
            <person name="Song W.-J."/>
            <person name="Kurnit D.M."/>
        </authorList>
    </citation>
    <scope>NUCLEOTIDE SEQUENCE [LARGE SCALE GENOMIC DNA]</scope>
    <source>
        <strain evidence="8 9">DSM 12503</strain>
    </source>
</reference>
<protein>
    <submittedName>
        <fullName evidence="8">Transcriptional antiterminator</fullName>
    </submittedName>
</protein>
<keyword evidence="4" id="KW-0804">Transcription</keyword>
<dbReference type="InterPro" id="IPR050661">
    <property type="entry name" value="BglG_antiterminators"/>
</dbReference>
<dbReference type="Gene3D" id="3.40.930.10">
    <property type="entry name" value="Mannitol-specific EII, Chain A"/>
    <property type="match status" value="1"/>
</dbReference>
<keyword evidence="2" id="KW-0677">Repeat</keyword>
<dbReference type="Gene3D" id="1.10.1790.10">
    <property type="entry name" value="PRD domain"/>
    <property type="match status" value="1"/>
</dbReference>
<dbReference type="SUPFAM" id="SSF55804">
    <property type="entry name" value="Phoshotransferase/anion transport protein"/>
    <property type="match status" value="1"/>
</dbReference>